<dbReference type="GO" id="GO:0006457">
    <property type="term" value="P:protein folding"/>
    <property type="evidence" value="ECO:0007669"/>
    <property type="project" value="InterPro"/>
</dbReference>
<feature type="transmembrane region" description="Helical" evidence="5">
    <location>
        <begin position="113"/>
        <end position="136"/>
    </location>
</feature>
<evidence type="ECO:0000313" key="7">
    <source>
        <dbReference type="Proteomes" id="UP000023464"/>
    </source>
</evidence>
<dbReference type="InterPro" id="IPR023380">
    <property type="entry name" value="DsbB-like_sf"/>
</dbReference>
<dbReference type="Proteomes" id="UP000023464">
    <property type="component" value="Unassembled WGS sequence"/>
</dbReference>
<keyword evidence="4 5" id="KW-0472">Membrane</keyword>
<dbReference type="InterPro" id="IPR003752">
    <property type="entry name" value="DiS_bond_form_DsbB/BdbC"/>
</dbReference>
<keyword evidence="2 5" id="KW-0812">Transmembrane</keyword>
<proteinExistence type="predicted"/>
<gene>
    <name evidence="6" type="ORF">BA1DRAFT_02070</name>
</gene>
<keyword evidence="3 5" id="KW-1133">Transmembrane helix</keyword>
<evidence type="ECO:0000256" key="5">
    <source>
        <dbReference type="SAM" id="Phobius"/>
    </source>
</evidence>
<comment type="caution">
    <text evidence="6">The sequence shown here is derived from an EMBL/GenBank/DDBJ whole genome shotgun (WGS) entry which is preliminary data.</text>
</comment>
<evidence type="ECO:0000256" key="2">
    <source>
        <dbReference type="ARBA" id="ARBA00022692"/>
    </source>
</evidence>
<reference evidence="6 7" key="1">
    <citation type="submission" date="2014-03" db="EMBL/GenBank/DDBJ databases">
        <title>Draft Genome of Photorhabdus luminescens BA1, an Egyptian Isolate.</title>
        <authorList>
            <person name="Ghazal S."/>
            <person name="Hurst S.G.IV."/>
            <person name="Morris K."/>
            <person name="Thomas K."/>
            <person name="Tisa L.S."/>
        </authorList>
    </citation>
    <scope>NUCLEOTIDE SEQUENCE [LARGE SCALE GENOMIC DNA]</scope>
    <source>
        <strain evidence="6 7">BA1</strain>
    </source>
</reference>
<dbReference type="RefSeq" id="WP_036778436.1">
    <property type="nucleotide sequence ID" value="NZ_CAWLTM010000089.1"/>
</dbReference>
<dbReference type="Pfam" id="PF02600">
    <property type="entry name" value="DsbB"/>
    <property type="match status" value="1"/>
</dbReference>
<sequence>MNQVLATKQQISYGMIFNLIGLFAISAVLTLAFYYQLVLSELPCPLCLLQRAGMIMIGFGFLFNLCFGIKSAHYALSLLGCIVTGIVAIRQVFLHITPGDLGYGSALFGIHFYTWALICSVIAIIGISVMLILKSLEKTTEAKQKTSVIGQIIIGLFVILITANLISTILECGGGQCDDNPTFYQLLGK</sequence>
<feature type="transmembrane region" description="Helical" evidence="5">
    <location>
        <begin position="74"/>
        <end position="93"/>
    </location>
</feature>
<protein>
    <submittedName>
        <fullName evidence="6">Disulfide bond formation protein DsbB</fullName>
    </submittedName>
</protein>
<keyword evidence="7" id="KW-1185">Reference proteome</keyword>
<comment type="subcellular location">
    <subcellularLocation>
        <location evidence="1">Membrane</location>
        <topology evidence="1">Multi-pass membrane protein</topology>
    </subcellularLocation>
</comment>
<feature type="transmembrane region" description="Helical" evidence="5">
    <location>
        <begin position="12"/>
        <end position="36"/>
    </location>
</feature>
<dbReference type="SUPFAM" id="SSF158442">
    <property type="entry name" value="DsbB-like"/>
    <property type="match status" value="1"/>
</dbReference>
<dbReference type="EMBL" id="JFGV01000026">
    <property type="protein sequence ID" value="EYU15410.1"/>
    <property type="molecule type" value="Genomic_DNA"/>
</dbReference>
<name>A0A022PLH9_9GAMM</name>
<dbReference type="GO" id="GO:0016020">
    <property type="term" value="C:membrane"/>
    <property type="evidence" value="ECO:0007669"/>
    <property type="project" value="UniProtKB-SubCell"/>
</dbReference>
<dbReference type="Gene3D" id="1.20.1550.10">
    <property type="entry name" value="DsbB-like"/>
    <property type="match status" value="1"/>
</dbReference>
<evidence type="ECO:0000256" key="1">
    <source>
        <dbReference type="ARBA" id="ARBA00004141"/>
    </source>
</evidence>
<dbReference type="PATRIC" id="fig|1393736.3.peg.2106"/>
<feature type="transmembrane region" description="Helical" evidence="5">
    <location>
        <begin position="148"/>
        <end position="170"/>
    </location>
</feature>
<dbReference type="GO" id="GO:0015035">
    <property type="term" value="F:protein-disulfide reductase activity"/>
    <property type="evidence" value="ECO:0007669"/>
    <property type="project" value="InterPro"/>
</dbReference>
<accession>A0A022PLH9</accession>
<organism evidence="6 7">
    <name type="scientific">Photorhabdus aegyptia</name>
    <dbReference type="NCBI Taxonomy" id="2805098"/>
    <lineage>
        <taxon>Bacteria</taxon>
        <taxon>Pseudomonadati</taxon>
        <taxon>Pseudomonadota</taxon>
        <taxon>Gammaproteobacteria</taxon>
        <taxon>Enterobacterales</taxon>
        <taxon>Morganellaceae</taxon>
        <taxon>Photorhabdus</taxon>
    </lineage>
</organism>
<evidence type="ECO:0000256" key="3">
    <source>
        <dbReference type="ARBA" id="ARBA00022989"/>
    </source>
</evidence>
<evidence type="ECO:0000256" key="4">
    <source>
        <dbReference type="ARBA" id="ARBA00023136"/>
    </source>
</evidence>
<dbReference type="AlphaFoldDB" id="A0A022PLH9"/>
<feature type="transmembrane region" description="Helical" evidence="5">
    <location>
        <begin position="48"/>
        <end position="67"/>
    </location>
</feature>
<evidence type="ECO:0000313" key="6">
    <source>
        <dbReference type="EMBL" id="EYU15410.1"/>
    </source>
</evidence>